<dbReference type="InterPro" id="IPR008991">
    <property type="entry name" value="Translation_prot_SH3-like_sf"/>
</dbReference>
<dbReference type="PANTHER" id="PTHR11143">
    <property type="entry name" value="60S RIBOSOMAL PROTEIN L26 FAMILY MEMBER"/>
    <property type="match status" value="1"/>
</dbReference>
<evidence type="ECO:0000313" key="7">
    <source>
        <dbReference type="Proteomes" id="UP000620104"/>
    </source>
</evidence>
<protein>
    <recommendedName>
        <fullName evidence="5">KOW domain-containing protein</fullName>
    </recommendedName>
</protein>
<dbReference type="CDD" id="cd06089">
    <property type="entry name" value="KOW_RPL26"/>
    <property type="match status" value="1"/>
</dbReference>
<proteinExistence type="inferred from homology"/>
<dbReference type="EMBL" id="BLZA01000017">
    <property type="protein sequence ID" value="GHJ86121.1"/>
    <property type="molecule type" value="Genomic_DNA"/>
</dbReference>
<evidence type="ECO:0000313" key="6">
    <source>
        <dbReference type="EMBL" id="GHJ86121.1"/>
    </source>
</evidence>
<dbReference type="GO" id="GO:0003723">
    <property type="term" value="F:RNA binding"/>
    <property type="evidence" value="ECO:0007669"/>
    <property type="project" value="InterPro"/>
</dbReference>
<dbReference type="InterPro" id="IPR005825">
    <property type="entry name" value="Ribosomal_uL24_CS"/>
</dbReference>
<dbReference type="PROSITE" id="PS01108">
    <property type="entry name" value="RIBOSOMAL_L24"/>
    <property type="match status" value="1"/>
</dbReference>
<evidence type="ECO:0000256" key="2">
    <source>
        <dbReference type="ARBA" id="ARBA00022980"/>
    </source>
</evidence>
<dbReference type="FunFam" id="2.30.30.30:FF:000009">
    <property type="entry name" value="60S ribosomal protein L26"/>
    <property type="match status" value="1"/>
</dbReference>
<evidence type="ECO:0000256" key="4">
    <source>
        <dbReference type="SAM" id="MobiDB-lite"/>
    </source>
</evidence>
<comment type="similarity">
    <text evidence="1">Belongs to the universal ribosomal protein uL24 family.</text>
</comment>
<name>A0A8H3TSE4_9TREE</name>
<dbReference type="AlphaFoldDB" id="A0A8H3TSE4"/>
<dbReference type="GO" id="GO:0006412">
    <property type="term" value="P:translation"/>
    <property type="evidence" value="ECO:0007669"/>
    <property type="project" value="InterPro"/>
</dbReference>
<organism evidence="6 7">
    <name type="scientific">Naganishia liquefaciens</name>
    <dbReference type="NCBI Taxonomy" id="104408"/>
    <lineage>
        <taxon>Eukaryota</taxon>
        <taxon>Fungi</taxon>
        <taxon>Dikarya</taxon>
        <taxon>Basidiomycota</taxon>
        <taxon>Agaricomycotina</taxon>
        <taxon>Tremellomycetes</taxon>
        <taxon>Filobasidiales</taxon>
        <taxon>Filobasidiaceae</taxon>
        <taxon>Naganishia</taxon>
    </lineage>
</organism>
<evidence type="ECO:0000256" key="1">
    <source>
        <dbReference type="ARBA" id="ARBA00010618"/>
    </source>
</evidence>
<dbReference type="Gene3D" id="2.30.30.30">
    <property type="match status" value="1"/>
</dbReference>
<dbReference type="NCBIfam" id="TIGR01080">
    <property type="entry name" value="rplX_A_E"/>
    <property type="match status" value="1"/>
</dbReference>
<dbReference type="GO" id="GO:0003735">
    <property type="term" value="F:structural constituent of ribosome"/>
    <property type="evidence" value="ECO:0007669"/>
    <property type="project" value="InterPro"/>
</dbReference>
<sequence length="134" mass="15055">MVSLIAHDRRKSRKAHFAASSGEKRKIMSSPLNKELRAKHNVRSIPIRKDDEVLIVRGKYKGKEGKVTQVYRKKWVIHVERVTKDRSNGATVQIGIHPSNVVITSLKLDADRKAILERKSTAKKAASGDVEMSS</sequence>
<dbReference type="Pfam" id="PF00467">
    <property type="entry name" value="KOW"/>
    <property type="match status" value="1"/>
</dbReference>
<keyword evidence="2" id="KW-0689">Ribosomal protein</keyword>
<keyword evidence="7" id="KW-1185">Reference proteome</keyword>
<feature type="domain" description="KOW" evidence="5">
    <location>
        <begin position="46"/>
        <end position="73"/>
    </location>
</feature>
<dbReference type="SUPFAM" id="SSF50104">
    <property type="entry name" value="Translation proteins SH3-like domain"/>
    <property type="match status" value="1"/>
</dbReference>
<dbReference type="SMART" id="SM00739">
    <property type="entry name" value="KOW"/>
    <property type="match status" value="1"/>
</dbReference>
<feature type="region of interest" description="Disordered" evidence="4">
    <location>
        <begin position="1"/>
        <end position="22"/>
    </location>
</feature>
<gene>
    <name evidence="6" type="ORF">NliqN6_2523</name>
</gene>
<accession>A0A8H3TSE4</accession>
<dbReference type="InterPro" id="IPR005756">
    <property type="entry name" value="Ribosomal_uL24_euk/arc"/>
</dbReference>
<comment type="caution">
    <text evidence="6">The sequence shown here is derived from an EMBL/GenBank/DDBJ whole genome shotgun (WGS) entry which is preliminary data.</text>
</comment>
<evidence type="ECO:0000259" key="5">
    <source>
        <dbReference type="SMART" id="SM00739"/>
    </source>
</evidence>
<dbReference type="InterPro" id="IPR005824">
    <property type="entry name" value="KOW"/>
</dbReference>
<dbReference type="GO" id="GO:0015934">
    <property type="term" value="C:large ribosomal subunit"/>
    <property type="evidence" value="ECO:0007669"/>
    <property type="project" value="InterPro"/>
</dbReference>
<dbReference type="OrthoDB" id="1688503at2759"/>
<reference evidence="6" key="1">
    <citation type="submission" date="2020-07" db="EMBL/GenBank/DDBJ databases">
        <title>Draft Genome Sequence of a Deep-Sea Yeast, Naganishia (Cryptococcus) liquefaciens strain N6.</title>
        <authorList>
            <person name="Han Y.W."/>
            <person name="Kajitani R."/>
            <person name="Morimoto H."/>
            <person name="Parhat M."/>
            <person name="Tsubouchi H."/>
            <person name="Bakenova O."/>
            <person name="Ogata M."/>
            <person name="Argunhan B."/>
            <person name="Aoki R."/>
            <person name="Kajiwara S."/>
            <person name="Itoh T."/>
            <person name="Iwasaki H."/>
        </authorList>
    </citation>
    <scope>NUCLEOTIDE SEQUENCE</scope>
    <source>
        <strain evidence="6">N6</strain>
    </source>
</reference>
<dbReference type="Proteomes" id="UP000620104">
    <property type="component" value="Unassembled WGS sequence"/>
</dbReference>
<dbReference type="Pfam" id="PF16906">
    <property type="entry name" value="Ribosomal_L26"/>
    <property type="match status" value="1"/>
</dbReference>
<dbReference type="InterPro" id="IPR041988">
    <property type="entry name" value="Ribosomal_uL24_KOW"/>
</dbReference>
<dbReference type="InterPro" id="IPR014722">
    <property type="entry name" value="Rib_uL2_dom2"/>
</dbReference>
<evidence type="ECO:0000256" key="3">
    <source>
        <dbReference type="ARBA" id="ARBA00023274"/>
    </source>
</evidence>
<keyword evidence="3" id="KW-0687">Ribonucleoprotein</keyword>